<keyword evidence="2 5" id="KW-0812">Transmembrane</keyword>
<dbReference type="GO" id="GO:0016020">
    <property type="term" value="C:membrane"/>
    <property type="evidence" value="ECO:0007669"/>
    <property type="project" value="UniProtKB-SubCell"/>
</dbReference>
<feature type="transmembrane region" description="Helical" evidence="5">
    <location>
        <begin position="96"/>
        <end position="120"/>
    </location>
</feature>
<dbReference type="EMBL" id="CAJNOW010000033">
    <property type="protein sequence ID" value="CAF1214239.1"/>
    <property type="molecule type" value="Genomic_DNA"/>
</dbReference>
<gene>
    <name evidence="8" type="ORF">BYL167_LOCUS6511</name>
    <name evidence="7" type="ORF">CJN711_LOCUS35423</name>
    <name evidence="9" type="ORF">GIL414_LOCUS39902</name>
    <name evidence="6" type="ORF">KQP761_LOCUS483</name>
</gene>
<evidence type="ECO:0000256" key="3">
    <source>
        <dbReference type="ARBA" id="ARBA00022989"/>
    </source>
</evidence>
<evidence type="ECO:0000313" key="9">
    <source>
        <dbReference type="EMBL" id="CAF4624008.1"/>
    </source>
</evidence>
<feature type="transmembrane region" description="Helical" evidence="5">
    <location>
        <begin position="64"/>
        <end position="90"/>
    </location>
</feature>
<comment type="caution">
    <text evidence="7">The sequence shown here is derived from an EMBL/GenBank/DDBJ whole genome shotgun (WGS) entry which is preliminary data.</text>
</comment>
<keyword evidence="3 5" id="KW-1133">Transmembrane helix</keyword>
<keyword evidence="4 5" id="KW-0472">Membrane</keyword>
<dbReference type="EMBL" id="CAJOBJ010109363">
    <property type="protein sequence ID" value="CAF4624008.1"/>
    <property type="molecule type" value="Genomic_DNA"/>
</dbReference>
<sequence length="313" mass="34028">MIPRPIMITTTNTETSTATKRTLFRIALCIAMIGSVIVSALLCVQSGLSIGRIRHFIDIGQFPLPITSALLVFFALLSVLTFIILTIGLIKVKRNFAIIAAGLLIICSLGLITFSIWSFLTISGEQLQKSINDTLVKELDQTQYILYSGNNITIDNTVKMARLEKQHQCCGLTDPIEDYLSRQPSNIRSAVAAAAAAASASSGSKGRTTQNQKNPSTSGSPILLPISCCNEKYRSNENNLCLDVYGNNSNPINRYNTEGCLAVIAREKFQRIQKQGFRIIVAACLAVISCIALAAVIRLLNEGYQVVPLPITT</sequence>
<dbReference type="OrthoDB" id="10013743at2759"/>
<evidence type="ECO:0000313" key="7">
    <source>
        <dbReference type="EMBL" id="CAF1602897.1"/>
    </source>
</evidence>
<dbReference type="Proteomes" id="UP000663855">
    <property type="component" value="Unassembled WGS sequence"/>
</dbReference>
<comment type="subcellular location">
    <subcellularLocation>
        <location evidence="1">Membrane</location>
        <topology evidence="1">Multi-pass membrane protein</topology>
    </subcellularLocation>
</comment>
<dbReference type="EMBL" id="CAJNOV010017207">
    <property type="protein sequence ID" value="CAF1602897.1"/>
    <property type="molecule type" value="Genomic_DNA"/>
</dbReference>
<proteinExistence type="predicted"/>
<evidence type="ECO:0000256" key="1">
    <source>
        <dbReference type="ARBA" id="ARBA00004141"/>
    </source>
</evidence>
<evidence type="ECO:0000256" key="4">
    <source>
        <dbReference type="ARBA" id="ARBA00023136"/>
    </source>
</evidence>
<reference evidence="7" key="1">
    <citation type="submission" date="2021-02" db="EMBL/GenBank/DDBJ databases">
        <authorList>
            <person name="Nowell W R."/>
        </authorList>
    </citation>
    <scope>NUCLEOTIDE SEQUENCE</scope>
</reference>
<protein>
    <recommendedName>
        <fullName evidence="11">Tetraspanin</fullName>
    </recommendedName>
</protein>
<evidence type="ECO:0000313" key="10">
    <source>
        <dbReference type="Proteomes" id="UP000663855"/>
    </source>
</evidence>
<evidence type="ECO:0000313" key="8">
    <source>
        <dbReference type="EMBL" id="CAF3863419.1"/>
    </source>
</evidence>
<organism evidence="7 10">
    <name type="scientific">Rotaria magnacalcarata</name>
    <dbReference type="NCBI Taxonomy" id="392030"/>
    <lineage>
        <taxon>Eukaryota</taxon>
        <taxon>Metazoa</taxon>
        <taxon>Spiralia</taxon>
        <taxon>Gnathifera</taxon>
        <taxon>Rotifera</taxon>
        <taxon>Eurotatoria</taxon>
        <taxon>Bdelloidea</taxon>
        <taxon>Philodinida</taxon>
        <taxon>Philodinidae</taxon>
        <taxon>Rotaria</taxon>
    </lineage>
</organism>
<evidence type="ECO:0008006" key="11">
    <source>
        <dbReference type="Google" id="ProtNLM"/>
    </source>
</evidence>
<name>A0A816AZT3_9BILA</name>
<evidence type="ECO:0000256" key="5">
    <source>
        <dbReference type="SAM" id="Phobius"/>
    </source>
</evidence>
<evidence type="ECO:0000256" key="2">
    <source>
        <dbReference type="ARBA" id="ARBA00022692"/>
    </source>
</evidence>
<dbReference type="Pfam" id="PF00335">
    <property type="entry name" value="Tetraspanin"/>
    <property type="match status" value="1"/>
</dbReference>
<dbReference type="InterPro" id="IPR018499">
    <property type="entry name" value="Tetraspanin/Peripherin"/>
</dbReference>
<dbReference type="Proteomes" id="UP000681967">
    <property type="component" value="Unassembled WGS sequence"/>
</dbReference>
<feature type="transmembrane region" description="Helical" evidence="5">
    <location>
        <begin position="23"/>
        <end position="44"/>
    </location>
</feature>
<dbReference type="Proteomes" id="UP000681720">
    <property type="component" value="Unassembled WGS sequence"/>
</dbReference>
<dbReference type="Proteomes" id="UP000663834">
    <property type="component" value="Unassembled WGS sequence"/>
</dbReference>
<dbReference type="AlphaFoldDB" id="A0A816AZT3"/>
<dbReference type="EMBL" id="CAJOBH010001595">
    <property type="protein sequence ID" value="CAF3863419.1"/>
    <property type="molecule type" value="Genomic_DNA"/>
</dbReference>
<evidence type="ECO:0000313" key="6">
    <source>
        <dbReference type="EMBL" id="CAF1214239.1"/>
    </source>
</evidence>
<accession>A0A816AZT3</accession>
<feature type="transmembrane region" description="Helical" evidence="5">
    <location>
        <begin position="276"/>
        <end position="300"/>
    </location>
</feature>